<evidence type="ECO:0000256" key="4">
    <source>
        <dbReference type="ARBA" id="ARBA00022692"/>
    </source>
</evidence>
<evidence type="ECO:0000256" key="6">
    <source>
        <dbReference type="ARBA" id="ARBA00023136"/>
    </source>
</evidence>
<dbReference type="Proteomes" id="UP000002745">
    <property type="component" value="Chromosome"/>
</dbReference>
<comment type="subcellular location">
    <subcellularLocation>
        <location evidence="1">Bacterial flagellum basal body</location>
    </subcellularLocation>
    <subcellularLocation>
        <location evidence="2">Cell membrane</location>
    </subcellularLocation>
</comment>
<dbReference type="InterPro" id="IPR022781">
    <property type="entry name" value="Flagellar_biosynth_FliO"/>
</dbReference>
<name>C6XN83_HIRBI</name>
<dbReference type="eggNOG" id="COG3190">
    <property type="taxonomic scope" value="Bacteria"/>
</dbReference>
<keyword evidence="11" id="KW-1185">Reference proteome</keyword>
<proteinExistence type="inferred from homology"/>
<dbReference type="Pfam" id="PF04347">
    <property type="entry name" value="FliO"/>
    <property type="match status" value="1"/>
</dbReference>
<organism evidence="10 11">
    <name type="scientific">Hirschia baltica (strain ATCC 49814 / DSM 5838 / IFAM 1418)</name>
    <dbReference type="NCBI Taxonomy" id="582402"/>
    <lineage>
        <taxon>Bacteria</taxon>
        <taxon>Pseudomonadati</taxon>
        <taxon>Pseudomonadota</taxon>
        <taxon>Alphaproteobacteria</taxon>
        <taxon>Hyphomonadales</taxon>
        <taxon>Hyphomonadaceae</taxon>
        <taxon>Hirschia</taxon>
    </lineage>
</organism>
<dbReference type="HOGENOM" id="CLU_1914180_0_0_5"/>
<sequence length="132" mass="14590">MEELIRATAALIFVLSIILGMGWAARRYAGQRANLINNQSDLRIVEWRGMDARRKLAVVHWDGREHLLCLSQTDQTLVASRDAPKPEPTSTAENASASPVQTPKTLVEQMANSISKMTSPSKPPHSKTTEKP</sequence>
<dbReference type="RefSeq" id="WP_015826403.1">
    <property type="nucleotide sequence ID" value="NC_012982.1"/>
</dbReference>
<evidence type="ECO:0000256" key="3">
    <source>
        <dbReference type="ARBA" id="ARBA00022475"/>
    </source>
</evidence>
<keyword evidence="6" id="KW-0472">Membrane</keyword>
<evidence type="ECO:0000313" key="11">
    <source>
        <dbReference type="Proteomes" id="UP000002745"/>
    </source>
</evidence>
<evidence type="ECO:0000256" key="8">
    <source>
        <dbReference type="ARBA" id="ARBA00037937"/>
    </source>
</evidence>
<evidence type="ECO:0000256" key="1">
    <source>
        <dbReference type="ARBA" id="ARBA00004117"/>
    </source>
</evidence>
<keyword evidence="7" id="KW-0975">Bacterial flagellum</keyword>
<accession>C6XN83</accession>
<dbReference type="OrthoDB" id="8456606at2"/>
<evidence type="ECO:0000256" key="2">
    <source>
        <dbReference type="ARBA" id="ARBA00004236"/>
    </source>
</evidence>
<keyword evidence="4" id="KW-0812">Transmembrane</keyword>
<comment type="similarity">
    <text evidence="8">Belongs to the FliO/MopB family.</text>
</comment>
<evidence type="ECO:0000256" key="9">
    <source>
        <dbReference type="SAM" id="MobiDB-lite"/>
    </source>
</evidence>
<gene>
    <name evidence="10" type="ordered locus">Hbal_0551</name>
</gene>
<keyword evidence="3" id="KW-1003">Cell membrane</keyword>
<evidence type="ECO:0000256" key="5">
    <source>
        <dbReference type="ARBA" id="ARBA00022989"/>
    </source>
</evidence>
<reference evidence="11" key="1">
    <citation type="journal article" date="2011" name="J. Bacteriol.">
        <title>Genome sequences of eight morphologically diverse alphaproteobacteria.</title>
        <authorList>
            <consortium name="US DOE Joint Genome Institute"/>
            <person name="Brown P.J."/>
            <person name="Kysela D.T."/>
            <person name="Buechlein A."/>
            <person name="Hemmerich C."/>
            <person name="Brun Y.V."/>
        </authorList>
    </citation>
    <scope>NUCLEOTIDE SEQUENCE [LARGE SCALE GENOMIC DNA]</scope>
    <source>
        <strain evidence="11">ATCC 49814 / DSM 5838 / IFAM 1418</strain>
    </source>
</reference>
<keyword evidence="5" id="KW-1133">Transmembrane helix</keyword>
<dbReference type="STRING" id="582402.Hbal_0551"/>
<dbReference type="KEGG" id="hba:Hbal_0551"/>
<dbReference type="AlphaFoldDB" id="C6XN83"/>
<evidence type="ECO:0000313" key="10">
    <source>
        <dbReference type="EMBL" id="ACT58253.1"/>
    </source>
</evidence>
<feature type="compositionally biased region" description="Polar residues" evidence="9">
    <location>
        <begin position="88"/>
        <end position="120"/>
    </location>
</feature>
<dbReference type="PANTHER" id="PTHR38766">
    <property type="entry name" value="FLAGELLAR PROTEIN FLIO"/>
    <property type="match status" value="1"/>
</dbReference>
<dbReference type="InterPro" id="IPR052205">
    <property type="entry name" value="FliO/MopB"/>
</dbReference>
<feature type="region of interest" description="Disordered" evidence="9">
    <location>
        <begin position="75"/>
        <end position="132"/>
    </location>
</feature>
<dbReference type="PANTHER" id="PTHR38766:SF1">
    <property type="entry name" value="FLAGELLAR PROTEIN FLIO"/>
    <property type="match status" value="1"/>
</dbReference>
<evidence type="ECO:0000256" key="7">
    <source>
        <dbReference type="ARBA" id="ARBA00023143"/>
    </source>
</evidence>
<evidence type="ECO:0008006" key="12">
    <source>
        <dbReference type="Google" id="ProtNLM"/>
    </source>
</evidence>
<dbReference type="EMBL" id="CP001678">
    <property type="protein sequence ID" value="ACT58253.1"/>
    <property type="molecule type" value="Genomic_DNA"/>
</dbReference>
<protein>
    <recommendedName>
        <fullName evidence="12">Flagellar biosynthesis protein FliO</fullName>
    </recommendedName>
</protein>